<comment type="caution">
    <text evidence="1">The sequence shown here is derived from an EMBL/GenBank/DDBJ whole genome shotgun (WGS) entry which is preliminary data.</text>
</comment>
<evidence type="ECO:0000313" key="1">
    <source>
        <dbReference type="EMBL" id="KAJ7751134.1"/>
    </source>
</evidence>
<gene>
    <name evidence="1" type="ORF">B0H16DRAFT_1841564</name>
</gene>
<keyword evidence="2" id="KW-1185">Reference proteome</keyword>
<accession>A0AAD7IWE0</accession>
<protein>
    <submittedName>
        <fullName evidence="1">Uncharacterized protein</fullName>
    </submittedName>
</protein>
<dbReference type="EMBL" id="JARKIB010000063">
    <property type="protein sequence ID" value="KAJ7751134.1"/>
    <property type="molecule type" value="Genomic_DNA"/>
</dbReference>
<dbReference type="Proteomes" id="UP001215598">
    <property type="component" value="Unassembled WGS sequence"/>
</dbReference>
<dbReference type="AlphaFoldDB" id="A0AAD7IWE0"/>
<proteinExistence type="predicted"/>
<organism evidence="1 2">
    <name type="scientific">Mycena metata</name>
    <dbReference type="NCBI Taxonomy" id="1033252"/>
    <lineage>
        <taxon>Eukaryota</taxon>
        <taxon>Fungi</taxon>
        <taxon>Dikarya</taxon>
        <taxon>Basidiomycota</taxon>
        <taxon>Agaricomycotina</taxon>
        <taxon>Agaricomycetes</taxon>
        <taxon>Agaricomycetidae</taxon>
        <taxon>Agaricales</taxon>
        <taxon>Marasmiineae</taxon>
        <taxon>Mycenaceae</taxon>
        <taxon>Mycena</taxon>
    </lineage>
</organism>
<evidence type="ECO:0000313" key="2">
    <source>
        <dbReference type="Proteomes" id="UP001215598"/>
    </source>
</evidence>
<sequence length="388" mass="42958">MPDCQSSAQHTAERDWGHAIEVLMALLNLLECGRRIKCAGKTEHTHQLYLFRDAKLGPEDGEDVVLAPNWHGEKAALNEGEGIIEWTTVEIDKSKVYEECIGAEGWGRRLKRRLQADMKAACGDVVGVMRSAGVGRLSKAARSAQHRASELVVVSPNPRPVDAVVCPTPRVAMRAAKSHEVQFNESETGGNDVMPRIRGERIKKDYFHVGNTLSFTIHPGQSNSGNLIKAVLHALKMTPGPLWRLNRFVASFHVISIGLSSQSVSDQLTEERERKMDMTLCVVRRPCTLRFPCAGLPTINSLTFPRDDMSPPTTRPPAAADTELRKFRLQVQKLEQDCDALGIMPESATSLIPSSLPSSVISSYSGRATFWWRKFRNGNILSAAERHS</sequence>
<name>A0AAD7IWE0_9AGAR</name>
<reference evidence="1" key="1">
    <citation type="submission" date="2023-03" db="EMBL/GenBank/DDBJ databases">
        <title>Massive genome expansion in bonnet fungi (Mycena s.s.) driven by repeated elements and novel gene families across ecological guilds.</title>
        <authorList>
            <consortium name="Lawrence Berkeley National Laboratory"/>
            <person name="Harder C.B."/>
            <person name="Miyauchi S."/>
            <person name="Viragh M."/>
            <person name="Kuo A."/>
            <person name="Thoen E."/>
            <person name="Andreopoulos B."/>
            <person name="Lu D."/>
            <person name="Skrede I."/>
            <person name="Drula E."/>
            <person name="Henrissat B."/>
            <person name="Morin E."/>
            <person name="Kohler A."/>
            <person name="Barry K."/>
            <person name="LaButti K."/>
            <person name="Morin E."/>
            <person name="Salamov A."/>
            <person name="Lipzen A."/>
            <person name="Mereny Z."/>
            <person name="Hegedus B."/>
            <person name="Baldrian P."/>
            <person name="Stursova M."/>
            <person name="Weitz H."/>
            <person name="Taylor A."/>
            <person name="Grigoriev I.V."/>
            <person name="Nagy L.G."/>
            <person name="Martin F."/>
            <person name="Kauserud H."/>
        </authorList>
    </citation>
    <scope>NUCLEOTIDE SEQUENCE</scope>
    <source>
        <strain evidence="1">CBHHK182m</strain>
    </source>
</reference>